<dbReference type="InterPro" id="IPR050327">
    <property type="entry name" value="Proton-linked_MCT"/>
</dbReference>
<protein>
    <recommendedName>
        <fullName evidence="3">Major facilitator superfamily (MFS) profile domain-containing protein</fullName>
    </recommendedName>
</protein>
<keyword evidence="2" id="KW-0812">Transmembrane</keyword>
<feature type="transmembrane region" description="Helical" evidence="2">
    <location>
        <begin position="369"/>
        <end position="388"/>
    </location>
</feature>
<reference evidence="4" key="1">
    <citation type="submission" date="2022-01" db="EMBL/GenBank/DDBJ databases">
        <authorList>
            <person name="King R."/>
        </authorList>
    </citation>
    <scope>NUCLEOTIDE SEQUENCE</scope>
</reference>
<feature type="transmembrane region" description="Helical" evidence="2">
    <location>
        <begin position="118"/>
        <end position="138"/>
    </location>
</feature>
<dbReference type="SUPFAM" id="SSF103473">
    <property type="entry name" value="MFS general substrate transporter"/>
    <property type="match status" value="1"/>
</dbReference>
<evidence type="ECO:0000313" key="4">
    <source>
        <dbReference type="EMBL" id="CAH1100643.1"/>
    </source>
</evidence>
<evidence type="ECO:0000256" key="1">
    <source>
        <dbReference type="ARBA" id="ARBA00004141"/>
    </source>
</evidence>
<feature type="transmembrane region" description="Helical" evidence="2">
    <location>
        <begin position="89"/>
        <end position="112"/>
    </location>
</feature>
<feature type="transmembrane region" description="Helical" evidence="2">
    <location>
        <begin position="301"/>
        <end position="323"/>
    </location>
</feature>
<dbReference type="OrthoDB" id="410267at2759"/>
<feature type="domain" description="Major facilitator superfamily (MFS) profile" evidence="3">
    <location>
        <begin position="51"/>
        <end position="486"/>
    </location>
</feature>
<dbReference type="CDD" id="cd17352">
    <property type="entry name" value="MFS_MCT_SLC16"/>
    <property type="match status" value="1"/>
</dbReference>
<organism evidence="4 5">
    <name type="scientific">Psylliodes chrysocephalus</name>
    <dbReference type="NCBI Taxonomy" id="3402493"/>
    <lineage>
        <taxon>Eukaryota</taxon>
        <taxon>Metazoa</taxon>
        <taxon>Ecdysozoa</taxon>
        <taxon>Arthropoda</taxon>
        <taxon>Hexapoda</taxon>
        <taxon>Insecta</taxon>
        <taxon>Pterygota</taxon>
        <taxon>Neoptera</taxon>
        <taxon>Endopterygota</taxon>
        <taxon>Coleoptera</taxon>
        <taxon>Polyphaga</taxon>
        <taxon>Cucujiformia</taxon>
        <taxon>Chrysomeloidea</taxon>
        <taxon>Chrysomelidae</taxon>
        <taxon>Galerucinae</taxon>
        <taxon>Alticini</taxon>
        <taxon>Psylliodes</taxon>
    </lineage>
</organism>
<keyword evidence="5" id="KW-1185">Reference proteome</keyword>
<keyword evidence="2" id="KW-1133">Transmembrane helix</keyword>
<gene>
    <name evidence="4" type="ORF">PSYICH_LOCUS1671</name>
</gene>
<feature type="transmembrane region" description="Helical" evidence="2">
    <location>
        <begin position="343"/>
        <end position="362"/>
    </location>
</feature>
<dbReference type="EMBL" id="OV651822">
    <property type="protein sequence ID" value="CAH1100643.1"/>
    <property type="molecule type" value="Genomic_DNA"/>
</dbReference>
<dbReference type="PANTHER" id="PTHR11360:SF111">
    <property type="entry name" value="CHASKI, ISOFORM A"/>
    <property type="match status" value="1"/>
</dbReference>
<feature type="transmembrane region" description="Helical" evidence="2">
    <location>
        <begin position="394"/>
        <end position="419"/>
    </location>
</feature>
<name>A0A9P0CH99_9CUCU</name>
<dbReference type="Proteomes" id="UP001153636">
    <property type="component" value="Chromosome 10"/>
</dbReference>
<dbReference type="InterPro" id="IPR036259">
    <property type="entry name" value="MFS_trans_sf"/>
</dbReference>
<dbReference type="Pfam" id="PF07690">
    <property type="entry name" value="MFS_1"/>
    <property type="match status" value="1"/>
</dbReference>
<dbReference type="PANTHER" id="PTHR11360">
    <property type="entry name" value="MONOCARBOXYLATE TRANSPORTER"/>
    <property type="match status" value="1"/>
</dbReference>
<proteinExistence type="predicted"/>
<dbReference type="InterPro" id="IPR020846">
    <property type="entry name" value="MFS_dom"/>
</dbReference>
<dbReference type="PROSITE" id="PS50850">
    <property type="entry name" value="MFS"/>
    <property type="match status" value="1"/>
</dbReference>
<evidence type="ECO:0000256" key="2">
    <source>
        <dbReference type="SAM" id="Phobius"/>
    </source>
</evidence>
<accession>A0A9P0CH99</accession>
<dbReference type="AlphaFoldDB" id="A0A9P0CH99"/>
<feature type="transmembrane region" description="Helical" evidence="2">
    <location>
        <begin position="465"/>
        <end position="484"/>
    </location>
</feature>
<sequence length="497" mass="54575">MESVDIISEVNNDIVNRLDNKTLQREQSVYSSKSSLKLNINQPNIPDGGYGWIVVLATFLIYAIAEGISFAFGLLYIEFKQEFKSSKSATSWIGSLFVALPLVSGPICSALVDKYGCQKMTIIGSVVCALGFVLSSYVNSLGLMYLTYGVLGGFSRGLCYVTVVVSVAFWFEKRRSLALGISASGTGFGTIIFAPFTTFLLNQFGWRGTVLNLGGCLANMCVCGALMIDPKWVKEEELQKKKNQKEMQKNGNIELKELNRLLPEDDSTIENVNTTDNSKSHEKKSYGPFAALMKTVSSFSLFLELHFFLLALATLIAGTWFLIPYFYLADHMIANGYEEDQAAVALSVIGFMNIIGMVLLGWIGDKWHVAKTFAISLTLCGVSVWAIMFSTSNYILIMFSSASFGFFFSSCFSLTPSLLAEIVSMDDFTMGYGLILLCEGSGHLIGPPLAGYISDVSNSWSQSFYQAGAWIVVAAMCLGIITCTKNRRLLGKLRSEQ</sequence>
<feature type="transmembrane region" description="Helical" evidence="2">
    <location>
        <begin position="50"/>
        <end position="77"/>
    </location>
</feature>
<dbReference type="GO" id="GO:0008028">
    <property type="term" value="F:monocarboxylic acid transmembrane transporter activity"/>
    <property type="evidence" value="ECO:0007669"/>
    <property type="project" value="TreeGrafter"/>
</dbReference>
<keyword evidence="2" id="KW-0472">Membrane</keyword>
<dbReference type="InterPro" id="IPR011701">
    <property type="entry name" value="MFS"/>
</dbReference>
<comment type="subcellular location">
    <subcellularLocation>
        <location evidence="1">Membrane</location>
        <topology evidence="1">Multi-pass membrane protein</topology>
    </subcellularLocation>
</comment>
<dbReference type="Gene3D" id="1.20.1250.20">
    <property type="entry name" value="MFS general substrate transporter like domains"/>
    <property type="match status" value="1"/>
</dbReference>
<evidence type="ECO:0000259" key="3">
    <source>
        <dbReference type="PROSITE" id="PS50850"/>
    </source>
</evidence>
<feature type="transmembrane region" description="Helical" evidence="2">
    <location>
        <begin position="145"/>
        <end position="171"/>
    </location>
</feature>
<dbReference type="GO" id="GO:0016020">
    <property type="term" value="C:membrane"/>
    <property type="evidence" value="ECO:0007669"/>
    <property type="project" value="UniProtKB-SubCell"/>
</dbReference>
<evidence type="ECO:0000313" key="5">
    <source>
        <dbReference type="Proteomes" id="UP001153636"/>
    </source>
</evidence>
<feature type="transmembrane region" description="Helical" evidence="2">
    <location>
        <begin position="177"/>
        <end position="201"/>
    </location>
</feature>